<evidence type="ECO:0000256" key="7">
    <source>
        <dbReference type="ARBA" id="ARBA00023065"/>
    </source>
</evidence>
<dbReference type="InterPro" id="IPR002394">
    <property type="entry name" value="Nicotinic_acetylcholine_rcpt"/>
</dbReference>
<keyword evidence="10" id="KW-0675">Receptor</keyword>
<evidence type="ECO:0000259" key="16">
    <source>
        <dbReference type="Pfam" id="PF02931"/>
    </source>
</evidence>
<feature type="domain" description="Neurotransmitter-gated ion-channel transmembrane" evidence="17">
    <location>
        <begin position="295"/>
        <end position="500"/>
    </location>
</feature>
<organism evidence="18 19">
    <name type="scientific">Dimorphilus gyrociliatus</name>
    <dbReference type="NCBI Taxonomy" id="2664684"/>
    <lineage>
        <taxon>Eukaryota</taxon>
        <taxon>Metazoa</taxon>
        <taxon>Spiralia</taxon>
        <taxon>Lophotrochozoa</taxon>
        <taxon>Annelida</taxon>
        <taxon>Polychaeta</taxon>
        <taxon>Polychaeta incertae sedis</taxon>
        <taxon>Dinophilidae</taxon>
        <taxon>Dimorphilus</taxon>
    </lineage>
</organism>
<dbReference type="Gene3D" id="1.20.58.390">
    <property type="entry name" value="Neurotransmitter-gated ion-channel transmembrane domain"/>
    <property type="match status" value="2"/>
</dbReference>
<evidence type="ECO:0000256" key="10">
    <source>
        <dbReference type="ARBA" id="ARBA00023170"/>
    </source>
</evidence>
<evidence type="ECO:0000256" key="11">
    <source>
        <dbReference type="ARBA" id="ARBA00023180"/>
    </source>
</evidence>
<dbReference type="InterPro" id="IPR018000">
    <property type="entry name" value="Neurotransmitter_ion_chnl_CS"/>
</dbReference>
<keyword evidence="12" id="KW-1071">Ligand-gated ion channel</keyword>
<evidence type="ECO:0000256" key="8">
    <source>
        <dbReference type="ARBA" id="ARBA00023136"/>
    </source>
</evidence>
<dbReference type="OrthoDB" id="5975154at2759"/>
<dbReference type="Gene3D" id="2.70.170.10">
    <property type="entry name" value="Neurotransmitter-gated ion-channel ligand-binding domain"/>
    <property type="match status" value="1"/>
</dbReference>
<dbReference type="Pfam" id="PF02931">
    <property type="entry name" value="Neur_chan_LBD"/>
    <property type="match status" value="1"/>
</dbReference>
<evidence type="ECO:0000313" key="19">
    <source>
        <dbReference type="Proteomes" id="UP000549394"/>
    </source>
</evidence>
<keyword evidence="2 15" id="KW-0813">Transport</keyword>
<dbReference type="SUPFAM" id="SSF63712">
    <property type="entry name" value="Nicotinic receptor ligand binding domain-like"/>
    <property type="match status" value="1"/>
</dbReference>
<evidence type="ECO:0000256" key="14">
    <source>
        <dbReference type="ARBA" id="ARBA00034099"/>
    </source>
</evidence>
<keyword evidence="7 15" id="KW-0406">Ion transport</keyword>
<dbReference type="GO" id="GO:0045211">
    <property type="term" value="C:postsynaptic membrane"/>
    <property type="evidence" value="ECO:0007669"/>
    <property type="project" value="InterPro"/>
</dbReference>
<proteinExistence type="inferred from homology"/>
<evidence type="ECO:0000313" key="18">
    <source>
        <dbReference type="EMBL" id="CAD5118373.1"/>
    </source>
</evidence>
<comment type="similarity">
    <text evidence="1">Belongs to the ligand-gated ion channel (TC 1.A.9) family. Acetylcholine receptor (TC 1.A.9.1) subfamily.</text>
</comment>
<keyword evidence="11" id="KW-0325">Glycoprotein</keyword>
<keyword evidence="6" id="KW-0770">Synapse</keyword>
<keyword evidence="9" id="KW-1015">Disulfide bond</keyword>
<sequence>MKKRESSNFSLSKEKELIKWLLSNYEKTGKLGRPVVNTSETVKVSYGLALIQILDLDEKNQVLTTNVWSRYTWTDAFLKWDPTKFENVEQVRIPIDEIWTPDIVLYNYADTRLKEHRDALAVIQYTGSVLWIPRSIFKSTCPIDITHFPFDIQNCSLKFGSWTYDGWKLDLDFYDNKDSIDTNDYVESNEWKLLGFPARKHTKKYPCCEEPYPDLTFYIRVKRKSAFYNYILILPCVLLSSLTLVIFWLPPESPAKMILAIEYILGMNIFVAFFFLLLLLANNTPPASKSIPKIGMNIFVAFFLLLLLLADSTPPAAKSVPLIGAYFCLNMVLITLSTFLSVIVINLYFRGDKKSRVPKWLKKFIVDYVGRLLCMKNELAQNDDSPKTTDYVINVETGKKSERKRIRCPELKYNKFQPPPMEANDIEPLKGNSTPRINPQISSQASSIESDVREIKRILKSYMNKVNDKEAQIKAVKEWKLVALVLDRVFFFTYLATIVISLGTIFPRG</sequence>
<name>A0A7I8VQ05_9ANNE</name>
<dbReference type="AlphaFoldDB" id="A0A7I8VQ05"/>
<comment type="caution">
    <text evidence="18">The sequence shown here is derived from an EMBL/GenBank/DDBJ whole genome shotgun (WGS) entry which is preliminary data.</text>
</comment>
<keyword evidence="5 15" id="KW-1133">Transmembrane helix</keyword>
<evidence type="ECO:0000256" key="3">
    <source>
        <dbReference type="ARBA" id="ARBA00022475"/>
    </source>
</evidence>
<keyword evidence="8 15" id="KW-0472">Membrane</keyword>
<dbReference type="CDD" id="cd19051">
    <property type="entry name" value="LGIC_TM_cation"/>
    <property type="match status" value="1"/>
</dbReference>
<evidence type="ECO:0000256" key="4">
    <source>
        <dbReference type="ARBA" id="ARBA00022692"/>
    </source>
</evidence>
<evidence type="ECO:0000256" key="13">
    <source>
        <dbReference type="ARBA" id="ARBA00023303"/>
    </source>
</evidence>
<protein>
    <submittedName>
        <fullName evidence="18">DgyrCDS7085</fullName>
    </submittedName>
</protein>
<comment type="subcellular location">
    <subcellularLocation>
        <location evidence="14">Synaptic cell membrane</location>
        <topology evidence="14">Multi-pass membrane protein</topology>
    </subcellularLocation>
</comment>
<feature type="transmembrane region" description="Helical" evidence="15">
    <location>
        <begin position="261"/>
        <end position="282"/>
    </location>
</feature>
<evidence type="ECO:0000256" key="5">
    <source>
        <dbReference type="ARBA" id="ARBA00022989"/>
    </source>
</evidence>
<evidence type="ECO:0000259" key="17">
    <source>
        <dbReference type="Pfam" id="PF02932"/>
    </source>
</evidence>
<evidence type="ECO:0000256" key="12">
    <source>
        <dbReference type="ARBA" id="ARBA00023286"/>
    </source>
</evidence>
<evidence type="ECO:0000256" key="9">
    <source>
        <dbReference type="ARBA" id="ARBA00023157"/>
    </source>
</evidence>
<reference evidence="18 19" key="1">
    <citation type="submission" date="2020-08" db="EMBL/GenBank/DDBJ databases">
        <authorList>
            <person name="Hejnol A."/>
        </authorList>
    </citation>
    <scope>NUCLEOTIDE SEQUENCE [LARGE SCALE GENOMIC DNA]</scope>
</reference>
<dbReference type="InterPro" id="IPR038050">
    <property type="entry name" value="Neuro_actylchol_rec"/>
</dbReference>
<dbReference type="FunFam" id="2.70.170.10:FF:000016">
    <property type="entry name" value="Nicotinic acetylcholine receptor subunit"/>
    <property type="match status" value="1"/>
</dbReference>
<dbReference type="Pfam" id="PF02932">
    <property type="entry name" value="Neur_chan_memb"/>
    <property type="match status" value="1"/>
</dbReference>
<accession>A0A7I8VQ05</accession>
<evidence type="ECO:0000256" key="15">
    <source>
        <dbReference type="RuleBase" id="RU000687"/>
    </source>
</evidence>
<dbReference type="PANTHER" id="PTHR18945">
    <property type="entry name" value="NEUROTRANSMITTER GATED ION CHANNEL"/>
    <property type="match status" value="1"/>
</dbReference>
<dbReference type="PROSITE" id="PS00236">
    <property type="entry name" value="NEUROTR_ION_CHANNEL"/>
    <property type="match status" value="1"/>
</dbReference>
<feature type="transmembrane region" description="Helical" evidence="15">
    <location>
        <begin position="481"/>
        <end position="506"/>
    </location>
</feature>
<feature type="domain" description="Neurotransmitter-gated ion-channel ligand-binding" evidence="16">
    <location>
        <begin position="14"/>
        <end position="224"/>
    </location>
</feature>
<dbReference type="InterPro" id="IPR006201">
    <property type="entry name" value="Neur_channel"/>
</dbReference>
<keyword evidence="13 15" id="KW-0407">Ion channel</keyword>
<dbReference type="Proteomes" id="UP000549394">
    <property type="component" value="Unassembled WGS sequence"/>
</dbReference>
<dbReference type="SUPFAM" id="SSF90112">
    <property type="entry name" value="Neurotransmitter-gated ion-channel transmembrane pore"/>
    <property type="match status" value="2"/>
</dbReference>
<dbReference type="GO" id="GO:0022848">
    <property type="term" value="F:acetylcholine-gated monoatomic cation-selective channel activity"/>
    <property type="evidence" value="ECO:0007669"/>
    <property type="project" value="InterPro"/>
</dbReference>
<keyword evidence="19" id="KW-1185">Reference proteome</keyword>
<feature type="transmembrane region" description="Helical" evidence="15">
    <location>
        <begin position="322"/>
        <end position="349"/>
    </location>
</feature>
<evidence type="ECO:0000256" key="2">
    <source>
        <dbReference type="ARBA" id="ARBA00022448"/>
    </source>
</evidence>
<dbReference type="CDD" id="cd19033">
    <property type="entry name" value="LGIC_ECD_nAChR_proto-like"/>
    <property type="match status" value="1"/>
</dbReference>
<feature type="transmembrane region" description="Helical" evidence="15">
    <location>
        <begin position="227"/>
        <end position="249"/>
    </location>
</feature>
<dbReference type="InterPro" id="IPR006029">
    <property type="entry name" value="Neurotrans-gated_channel_TM"/>
</dbReference>
<dbReference type="InterPro" id="IPR036719">
    <property type="entry name" value="Neuro-gated_channel_TM_sf"/>
</dbReference>
<dbReference type="PRINTS" id="PR00254">
    <property type="entry name" value="NICOTINICR"/>
</dbReference>
<dbReference type="InterPro" id="IPR036734">
    <property type="entry name" value="Neur_chan_lig-bd_sf"/>
</dbReference>
<dbReference type="InterPro" id="IPR006202">
    <property type="entry name" value="Neur_chan_lig-bd"/>
</dbReference>
<evidence type="ECO:0000256" key="1">
    <source>
        <dbReference type="ARBA" id="ARBA00009237"/>
    </source>
</evidence>
<keyword evidence="3" id="KW-1003">Cell membrane</keyword>
<keyword evidence="4 15" id="KW-0812">Transmembrane</keyword>
<evidence type="ECO:0000256" key="6">
    <source>
        <dbReference type="ARBA" id="ARBA00023018"/>
    </source>
</evidence>
<dbReference type="EMBL" id="CAJFCJ010000008">
    <property type="protein sequence ID" value="CAD5118373.1"/>
    <property type="molecule type" value="Genomic_DNA"/>
</dbReference>
<gene>
    <name evidence="18" type="ORF">DGYR_LOCUS6760</name>
</gene>
<feature type="transmembrane region" description="Helical" evidence="15">
    <location>
        <begin position="294"/>
        <end position="310"/>
    </location>
</feature>
<dbReference type="GO" id="GO:0004888">
    <property type="term" value="F:transmembrane signaling receptor activity"/>
    <property type="evidence" value="ECO:0007669"/>
    <property type="project" value="InterPro"/>
</dbReference>
<dbReference type="PRINTS" id="PR00252">
    <property type="entry name" value="NRIONCHANNEL"/>
</dbReference>